<reference evidence="2" key="1">
    <citation type="submission" date="2019-06" db="EMBL/GenBank/DDBJ databases">
        <authorList>
            <person name="Murdoch R.W."/>
            <person name="Fathepure B."/>
        </authorList>
    </citation>
    <scope>NUCLEOTIDE SEQUENCE</scope>
</reference>
<dbReference type="EMBL" id="MN079214">
    <property type="protein sequence ID" value="QEA07204.1"/>
    <property type="molecule type" value="Genomic_DNA"/>
</dbReference>
<protein>
    <recommendedName>
        <fullName evidence="1">Toxin VasX N-terminal region domain-containing protein</fullName>
    </recommendedName>
</protein>
<dbReference type="InterPro" id="IPR046864">
    <property type="entry name" value="VasX_N"/>
</dbReference>
<feature type="domain" description="Toxin VasX N-terminal region" evidence="1">
    <location>
        <begin position="23"/>
        <end position="213"/>
    </location>
</feature>
<gene>
    <name evidence="2" type="ORF">KBTEX_03551</name>
</gene>
<dbReference type="InterPro" id="IPR048126">
    <property type="entry name" value="Toxin_VasX"/>
</dbReference>
<accession>A0A5B8RI39</accession>
<sequence length="1130" mass="123646">MTETDARDYAAEHLCTGLEQGRCRYCERVGLPILPVRYAVCQRTLINSSIPGLSDAEVAAFTGVSLDEAFPEGRSERRELDDEARAQLGESTTWHANKYILRQMRPGYLYLYDEEHPEGLHWYAYAITDTGKFYQFPVAHPPVAPGELSFPCNDRRNEALNAAFITLPSVETARRVYYAFTQHPWPLAHIRRIGTDEAWRKRHMQSLDIPAWVAGRSVPHAFGVDTLAERVAEYSPGRWALYTHFFASGYQAIDYDAEALREAMDARLAHAAARYQGRGLILAVNDELGIIDELNAYRHQALAGLEAFLDADGGANRRRLLGAKAIEAFRTSVHETGDALVEERAQARTPQAELQQIKANYEDRIKSTPAPASKQRWQNGYVRAIALWRNRRAMSQSEYGQAIEQAQRASDQARVDEIVGEYDEQLSDHYRVDDVETFERRYGERLHTTRALLEAMDDDYAAWVQAHLGDALARYSEHDYPSGLGATGLVANALRGGIMGSSSATLWQGLSGALGERDAVLVRALFANQRGLIDAAVDAVTAVESGAAFQPDSDPAWLARFETARSGLGTREREQLHNRYPTLLAALLQATGNACAALASHQSAAALRGESRESGSGNATDRDDGHECAAAHAALRTLVRYVQIIEIGDPNVRGDDAQPPSRPVRVTVTVGEYRRWLRQLAHGCTEHSDADEDDKREALHFIDGRGGNFAPPIADNPRRIEVELPATPEGQAGLEALPEIADDEQARTAMAWAARADRLRANAQASVSKFTGANALGQQVARLITLAGSLGVLDREREHLAEENGWWASIGDTANYIGTGLNVVGDYAAIHAWMISSDAASVLPVTNSPGWRITGRTLGLFTSVLALHDGLSTLSEAAHGRRLGLSVELMGRKAALGAATLTGGIIALLGAPPPFSGAIAVTGMLVTLWLAQGTTLLVPPAVGMWLNRSFFGQHRGQLEPYRDLAEAHDALAMVFKGVTVEFTWTPDPARLDWAAGPVPTGPTPSPVPAETTRSPAGRTLYLTITLPDLVAMEVRGAINARTGGKPFLKFNLKKTQGDDYLRSADGQGMDPGEPNKVGDIEVGKKEGEVILSYEKSFSDAELSDGVRLRLTFVDRRSDYDIEQDEFTMRF</sequence>
<evidence type="ECO:0000259" key="1">
    <source>
        <dbReference type="Pfam" id="PF20249"/>
    </source>
</evidence>
<name>A0A5B8RI39_9ZZZZ</name>
<dbReference type="NCBIfam" id="NF041559">
    <property type="entry name" value="BTH_I2691_fam"/>
    <property type="match status" value="1"/>
</dbReference>
<dbReference type="CDD" id="cd20707">
    <property type="entry name" value="MIX_III"/>
    <property type="match status" value="1"/>
</dbReference>
<dbReference type="AlphaFoldDB" id="A0A5B8RI39"/>
<organism evidence="2">
    <name type="scientific">uncultured organism</name>
    <dbReference type="NCBI Taxonomy" id="155900"/>
    <lineage>
        <taxon>unclassified sequences</taxon>
        <taxon>environmental samples</taxon>
    </lineage>
</organism>
<proteinExistence type="predicted"/>
<dbReference type="Pfam" id="PF20249">
    <property type="entry name" value="VasX_N"/>
    <property type="match status" value="1"/>
</dbReference>
<evidence type="ECO:0000313" key="2">
    <source>
        <dbReference type="EMBL" id="QEA07204.1"/>
    </source>
</evidence>